<dbReference type="PANTHER" id="PTHR10306">
    <property type="entry name" value="SYNAPTOPHYSIN"/>
    <property type="match status" value="1"/>
</dbReference>
<evidence type="ECO:0000256" key="3">
    <source>
        <dbReference type="ARBA" id="ARBA00022692"/>
    </source>
</evidence>
<protein>
    <submittedName>
        <fullName evidence="7">Uncharacterized protein</fullName>
    </submittedName>
</protein>
<keyword evidence="5" id="KW-0472">Membrane</keyword>
<keyword evidence="4" id="KW-1133">Transmembrane helix</keyword>
<dbReference type="GO" id="GO:0030672">
    <property type="term" value="C:synaptic vesicle membrane"/>
    <property type="evidence" value="ECO:0007669"/>
    <property type="project" value="TreeGrafter"/>
</dbReference>
<dbReference type="PANTHER" id="PTHR10306:SF17">
    <property type="entry name" value="MARVEL DOMAIN-CONTAINING PROTEIN"/>
    <property type="match status" value="1"/>
</dbReference>
<accession>A0A7R8WLZ1</accession>
<dbReference type="OrthoDB" id="10006326at2759"/>
<dbReference type="Pfam" id="PF01284">
    <property type="entry name" value="MARVEL"/>
    <property type="match status" value="1"/>
</dbReference>
<gene>
    <name evidence="7" type="ORF">CTOB1V02_LOCUS12081</name>
</gene>
<comment type="subcellular location">
    <subcellularLocation>
        <location evidence="1">Membrane</location>
        <topology evidence="1">Multi-pass membrane protein</topology>
    </subcellularLocation>
</comment>
<proteinExistence type="inferred from homology"/>
<evidence type="ECO:0000256" key="2">
    <source>
        <dbReference type="ARBA" id="ARBA00006476"/>
    </source>
</evidence>
<evidence type="ECO:0000256" key="6">
    <source>
        <dbReference type="ARBA" id="ARBA00023180"/>
    </source>
</evidence>
<dbReference type="AlphaFoldDB" id="A0A7R8WLZ1"/>
<keyword evidence="3" id="KW-0812">Transmembrane</keyword>
<dbReference type="InterPro" id="IPR008253">
    <property type="entry name" value="Marvel"/>
</dbReference>
<dbReference type="EMBL" id="OB668188">
    <property type="protein sequence ID" value="CAD7234265.1"/>
    <property type="molecule type" value="Genomic_DNA"/>
</dbReference>
<dbReference type="PRINTS" id="PR00220">
    <property type="entry name" value="SYNAPTOPHYSN"/>
</dbReference>
<evidence type="ECO:0000256" key="5">
    <source>
        <dbReference type="ARBA" id="ARBA00023136"/>
    </source>
</evidence>
<dbReference type="InterPro" id="IPR001285">
    <property type="entry name" value="Synaptophysin/porin"/>
</dbReference>
<comment type="similarity">
    <text evidence="2">Belongs to the synaptophysin/synaptobrevin family.</text>
</comment>
<evidence type="ECO:0000313" key="7">
    <source>
        <dbReference type="EMBL" id="CAD7234265.1"/>
    </source>
</evidence>
<name>A0A7R8WLZ1_9CRUS</name>
<keyword evidence="6" id="KW-0325">Glycoprotein</keyword>
<evidence type="ECO:0000256" key="4">
    <source>
        <dbReference type="ARBA" id="ARBA00022989"/>
    </source>
</evidence>
<dbReference type="PROSITE" id="PS51225">
    <property type="entry name" value="MARVEL"/>
    <property type="match status" value="1"/>
</dbReference>
<organism evidence="7">
    <name type="scientific">Cyprideis torosa</name>
    <dbReference type="NCBI Taxonomy" id="163714"/>
    <lineage>
        <taxon>Eukaryota</taxon>
        <taxon>Metazoa</taxon>
        <taxon>Ecdysozoa</taxon>
        <taxon>Arthropoda</taxon>
        <taxon>Crustacea</taxon>
        <taxon>Oligostraca</taxon>
        <taxon>Ostracoda</taxon>
        <taxon>Podocopa</taxon>
        <taxon>Podocopida</taxon>
        <taxon>Cytherocopina</taxon>
        <taxon>Cytheroidea</taxon>
        <taxon>Cytherideidae</taxon>
        <taxon>Cyprideis</taxon>
    </lineage>
</organism>
<reference evidence="7" key="1">
    <citation type="submission" date="2020-11" db="EMBL/GenBank/DDBJ databases">
        <authorList>
            <person name="Tran Van P."/>
        </authorList>
    </citation>
    <scope>NUCLEOTIDE SEQUENCE</scope>
</reference>
<sequence>MGFTPHFTIEPLKEPRGFIKCLQIFFAIIAFSIVVNYDGSFSIKASCKDGGGPTEVNFPLHYPFQFDHLSFAAKCRNTYLDAHMSGNFASDAKFFVFTGVLSMLLAAGVLVAYLLFDHVYQENRKLVIADFVLAVILAAFWLAGSSAWANGLSGISSVADPTEYIGTRNGNEFCSTAVVESCTPGKEASFSSLTVSVLIGFINFILWSGNLWFLYKETPWFKPVADPKGPPSQQDQIS</sequence>
<evidence type="ECO:0000256" key="1">
    <source>
        <dbReference type="ARBA" id="ARBA00004141"/>
    </source>
</evidence>